<feature type="chain" id="PRO_5002643922" description="SUN domain-containing protein" evidence="2">
    <location>
        <begin position="17"/>
        <end position="456"/>
    </location>
</feature>
<protein>
    <recommendedName>
        <fullName evidence="5">SUN domain-containing protein</fullName>
    </recommendedName>
</protein>
<feature type="region of interest" description="Disordered" evidence="1">
    <location>
        <begin position="165"/>
        <end position="232"/>
    </location>
</feature>
<dbReference type="STRING" id="5722.A2G858"/>
<sequence length="456" mass="52326">MFVLYILFSLFISVNSQPDDSYNTASNVYGSNAGKIKVGYNPKVFQNRFLYLIKLPFRILWWVFKLIVCLFKQFVVNPIKYCINFIFFSLKAIYDHFKNFDLKRDLQFLGKILLAPFRFIKKILKSIFDLFKLGMKCIFEYIGYFIQREIRGFWKLISHLKPRSVPKPKPTPQPKTLPTPEPTATPIPSPEPTATPAPTPRPTPIPTPVPTSTPIPTPVPTPTPIPTPVPTPVPKKECIDRYVEITQEIEDKWDNTIKQINGIIDYVKDKYNKLLDKRDQNTKEIEDIGKRIKSIEQSFVPAEPQVVSIEDKKNLSMILTEIRPLGLPAIQGTLLKRALDVIFKKQKRVSIEKVDGVWNLGNSVGNYTFETQSRKVKTFSAVTICQDSEATIKDFALYFYKNGTPEIMTSRFEVKKETGEQTFMLPYQVSGDVIKLIVFDTFDNQNAKLSDVKFTA</sequence>
<dbReference type="VEuPathDB" id="TrichDB:TVAGG3_0820080"/>
<dbReference type="SMR" id="A2G858"/>
<accession>A2G858</accession>
<dbReference type="EMBL" id="DS114600">
    <property type="protein sequence ID" value="EAX86660.1"/>
    <property type="molecule type" value="Genomic_DNA"/>
</dbReference>
<dbReference type="PANTHER" id="PTHR48148">
    <property type="entry name" value="KERATINOCYTE PROLINE-RICH PROTEIN"/>
    <property type="match status" value="1"/>
</dbReference>
<dbReference type="InParanoid" id="A2G858"/>
<gene>
    <name evidence="3" type="ORF">TVAG_580300</name>
</gene>
<dbReference type="VEuPathDB" id="TrichDB:TVAG_580300"/>
<reference evidence="3" key="2">
    <citation type="journal article" date="2007" name="Science">
        <title>Draft genome sequence of the sexually transmitted pathogen Trichomonas vaginalis.</title>
        <authorList>
            <person name="Carlton J.M."/>
            <person name="Hirt R.P."/>
            <person name="Silva J.C."/>
            <person name="Delcher A.L."/>
            <person name="Schatz M."/>
            <person name="Zhao Q."/>
            <person name="Wortman J.R."/>
            <person name="Bidwell S.L."/>
            <person name="Alsmark U.C.M."/>
            <person name="Besteiro S."/>
            <person name="Sicheritz-Ponten T."/>
            <person name="Noel C.J."/>
            <person name="Dacks J.B."/>
            <person name="Foster P.G."/>
            <person name="Simillion C."/>
            <person name="Van de Peer Y."/>
            <person name="Miranda-Saavedra D."/>
            <person name="Barton G.J."/>
            <person name="Westrop G.D."/>
            <person name="Mueller S."/>
            <person name="Dessi D."/>
            <person name="Fiori P.L."/>
            <person name="Ren Q."/>
            <person name="Paulsen I."/>
            <person name="Zhang H."/>
            <person name="Bastida-Corcuera F.D."/>
            <person name="Simoes-Barbosa A."/>
            <person name="Brown M.T."/>
            <person name="Hayes R.D."/>
            <person name="Mukherjee M."/>
            <person name="Okumura C.Y."/>
            <person name="Schneider R."/>
            <person name="Smith A.J."/>
            <person name="Vanacova S."/>
            <person name="Villalvazo M."/>
            <person name="Haas B.J."/>
            <person name="Pertea M."/>
            <person name="Feldblyum T.V."/>
            <person name="Utterback T.R."/>
            <person name="Shu C.L."/>
            <person name="Osoegawa K."/>
            <person name="de Jong P.J."/>
            <person name="Hrdy I."/>
            <person name="Horvathova L."/>
            <person name="Zubacova Z."/>
            <person name="Dolezal P."/>
            <person name="Malik S.B."/>
            <person name="Logsdon J.M. Jr."/>
            <person name="Henze K."/>
            <person name="Gupta A."/>
            <person name="Wang C.C."/>
            <person name="Dunne R.L."/>
            <person name="Upcroft J.A."/>
            <person name="Upcroft P."/>
            <person name="White O."/>
            <person name="Salzberg S.L."/>
            <person name="Tang P."/>
            <person name="Chiu C.-H."/>
            <person name="Lee Y.-S."/>
            <person name="Embley T.M."/>
            <person name="Coombs G.H."/>
            <person name="Mottram J.C."/>
            <person name="Tachezy J."/>
            <person name="Fraser-Liggett C.M."/>
            <person name="Johnson P.J."/>
        </authorList>
    </citation>
    <scope>NUCLEOTIDE SEQUENCE [LARGE SCALE GENOMIC DNA]</scope>
    <source>
        <strain evidence="3">G3</strain>
    </source>
</reference>
<feature type="signal peptide" evidence="2">
    <location>
        <begin position="1"/>
        <end position="16"/>
    </location>
</feature>
<evidence type="ECO:0000313" key="3">
    <source>
        <dbReference type="EMBL" id="EAX86660.1"/>
    </source>
</evidence>
<evidence type="ECO:0000313" key="4">
    <source>
        <dbReference type="Proteomes" id="UP000001542"/>
    </source>
</evidence>
<keyword evidence="4" id="KW-1185">Reference proteome</keyword>
<evidence type="ECO:0008006" key="5">
    <source>
        <dbReference type="Google" id="ProtNLM"/>
    </source>
</evidence>
<organism evidence="3 4">
    <name type="scientific">Trichomonas vaginalis (strain ATCC PRA-98 / G3)</name>
    <dbReference type="NCBI Taxonomy" id="412133"/>
    <lineage>
        <taxon>Eukaryota</taxon>
        <taxon>Metamonada</taxon>
        <taxon>Parabasalia</taxon>
        <taxon>Trichomonadida</taxon>
        <taxon>Trichomonadidae</taxon>
        <taxon>Trichomonas</taxon>
    </lineage>
</organism>
<name>A2G858_TRIV3</name>
<dbReference type="Proteomes" id="UP000001542">
    <property type="component" value="Unassembled WGS sequence"/>
</dbReference>
<evidence type="ECO:0000256" key="1">
    <source>
        <dbReference type="SAM" id="MobiDB-lite"/>
    </source>
</evidence>
<reference evidence="3" key="1">
    <citation type="submission" date="2006-10" db="EMBL/GenBank/DDBJ databases">
        <authorList>
            <person name="Amadeo P."/>
            <person name="Zhao Q."/>
            <person name="Wortman J."/>
            <person name="Fraser-Liggett C."/>
            <person name="Carlton J."/>
        </authorList>
    </citation>
    <scope>NUCLEOTIDE SEQUENCE</scope>
    <source>
        <strain evidence="3">G3</strain>
    </source>
</reference>
<keyword evidence="2" id="KW-0732">Signal</keyword>
<dbReference type="AlphaFoldDB" id="A2G858"/>
<proteinExistence type="predicted"/>
<dbReference type="PANTHER" id="PTHR48148:SF3">
    <property type="entry name" value="KERATINOCYTE PROLINE-RICH PROTEIN"/>
    <property type="match status" value="1"/>
</dbReference>
<evidence type="ECO:0000256" key="2">
    <source>
        <dbReference type="SAM" id="SignalP"/>
    </source>
</evidence>
<dbReference type="RefSeq" id="XP_001299590.1">
    <property type="nucleotide sequence ID" value="XM_001299589.1"/>
</dbReference>
<dbReference type="KEGG" id="tva:4744306"/>
<feature type="compositionally biased region" description="Pro residues" evidence="1">
    <location>
        <begin position="167"/>
        <end position="232"/>
    </location>
</feature>